<reference evidence="8 9" key="1">
    <citation type="submission" date="2019-06" db="EMBL/GenBank/DDBJ databases">
        <title>A chromosomal-level reference genome of Carpinus fangiana (Coryloideae, Betulaceae).</title>
        <authorList>
            <person name="Yang X."/>
            <person name="Wang Z."/>
            <person name="Zhang L."/>
            <person name="Hao G."/>
            <person name="Liu J."/>
            <person name="Yang Y."/>
        </authorList>
    </citation>
    <scope>NUCLEOTIDE SEQUENCE [LARGE SCALE GENOMIC DNA]</scope>
    <source>
        <strain evidence="8">Cfa_2016G</strain>
        <tissue evidence="8">Leaf</tissue>
    </source>
</reference>
<dbReference type="PANTHER" id="PTHR45764">
    <property type="entry name" value="BZIP TRANSCRIPTION FACTOR 44"/>
    <property type="match status" value="1"/>
</dbReference>
<dbReference type="PROSITE" id="PS00036">
    <property type="entry name" value="BZIP_BASIC"/>
    <property type="match status" value="1"/>
</dbReference>
<evidence type="ECO:0000256" key="6">
    <source>
        <dbReference type="SAM" id="MobiDB-lite"/>
    </source>
</evidence>
<keyword evidence="3" id="KW-0238">DNA-binding</keyword>
<gene>
    <name evidence="8" type="ORF">FH972_015333</name>
</gene>
<dbReference type="InterPro" id="IPR004827">
    <property type="entry name" value="bZIP"/>
</dbReference>
<dbReference type="GO" id="GO:0046982">
    <property type="term" value="F:protein heterodimerization activity"/>
    <property type="evidence" value="ECO:0007669"/>
    <property type="project" value="UniProtKB-ARBA"/>
</dbReference>
<dbReference type="OrthoDB" id="551672at2759"/>
<dbReference type="InterPro" id="IPR045314">
    <property type="entry name" value="bZIP_plant_GBF1"/>
</dbReference>
<comment type="subcellular location">
    <subcellularLocation>
        <location evidence="1">Nucleus</location>
    </subcellularLocation>
</comment>
<accession>A0A5N6RD09</accession>
<keyword evidence="9" id="KW-1185">Reference proteome</keyword>
<dbReference type="Pfam" id="PF07716">
    <property type="entry name" value="bZIP_2"/>
    <property type="match status" value="1"/>
</dbReference>
<dbReference type="GO" id="GO:0000976">
    <property type="term" value="F:transcription cis-regulatory region binding"/>
    <property type="evidence" value="ECO:0007669"/>
    <property type="project" value="TreeGrafter"/>
</dbReference>
<dbReference type="GO" id="GO:0045893">
    <property type="term" value="P:positive regulation of DNA-templated transcription"/>
    <property type="evidence" value="ECO:0007669"/>
    <property type="project" value="TreeGrafter"/>
</dbReference>
<dbReference type="SUPFAM" id="SSF57959">
    <property type="entry name" value="Leucine zipper domain"/>
    <property type="match status" value="1"/>
</dbReference>
<evidence type="ECO:0000256" key="3">
    <source>
        <dbReference type="ARBA" id="ARBA00023125"/>
    </source>
</evidence>
<evidence type="ECO:0000313" key="8">
    <source>
        <dbReference type="EMBL" id="KAE8076699.1"/>
    </source>
</evidence>
<evidence type="ECO:0000256" key="4">
    <source>
        <dbReference type="ARBA" id="ARBA00023163"/>
    </source>
</evidence>
<dbReference type="Proteomes" id="UP000327013">
    <property type="component" value="Chromosome 6"/>
</dbReference>
<name>A0A5N6RD09_9ROSI</name>
<evidence type="ECO:0000259" key="7">
    <source>
        <dbReference type="PROSITE" id="PS50217"/>
    </source>
</evidence>
<keyword evidence="2" id="KW-0805">Transcription regulation</keyword>
<organism evidence="8 9">
    <name type="scientific">Carpinus fangiana</name>
    <dbReference type="NCBI Taxonomy" id="176857"/>
    <lineage>
        <taxon>Eukaryota</taxon>
        <taxon>Viridiplantae</taxon>
        <taxon>Streptophyta</taxon>
        <taxon>Embryophyta</taxon>
        <taxon>Tracheophyta</taxon>
        <taxon>Spermatophyta</taxon>
        <taxon>Magnoliopsida</taxon>
        <taxon>eudicotyledons</taxon>
        <taxon>Gunneridae</taxon>
        <taxon>Pentapetalae</taxon>
        <taxon>rosids</taxon>
        <taxon>fabids</taxon>
        <taxon>Fagales</taxon>
        <taxon>Betulaceae</taxon>
        <taxon>Carpinus</taxon>
    </lineage>
</organism>
<evidence type="ECO:0000256" key="5">
    <source>
        <dbReference type="ARBA" id="ARBA00023242"/>
    </source>
</evidence>
<dbReference type="AlphaFoldDB" id="A0A5N6RD09"/>
<dbReference type="EMBL" id="CM017326">
    <property type="protein sequence ID" value="KAE8076699.1"/>
    <property type="molecule type" value="Genomic_DNA"/>
</dbReference>
<sequence>MSSTRSASSGSEIDVKNALMEEKKRKRMVSNRESAKRSRMKKQKMVEDLANEKGRLLRELENNNRLCSEREKGWYAIESENKVLRAEKMSLVQRLRCLHSLIQNLGLSANAPRTLQPIVNPMQLVIASTGKYPQNTAQSQVNVTKLTKLST</sequence>
<evidence type="ECO:0000313" key="9">
    <source>
        <dbReference type="Proteomes" id="UP000327013"/>
    </source>
</evidence>
<feature type="region of interest" description="Disordered" evidence="6">
    <location>
        <begin position="1"/>
        <end position="45"/>
    </location>
</feature>
<protein>
    <recommendedName>
        <fullName evidence="7">BZIP domain-containing protein</fullName>
    </recommendedName>
</protein>
<dbReference type="InterPro" id="IPR046347">
    <property type="entry name" value="bZIP_sf"/>
</dbReference>
<dbReference type="CDD" id="cd14702">
    <property type="entry name" value="bZIP_plant_GBF1"/>
    <property type="match status" value="1"/>
</dbReference>
<feature type="domain" description="BZIP" evidence="7">
    <location>
        <begin position="21"/>
        <end position="59"/>
    </location>
</feature>
<evidence type="ECO:0000256" key="2">
    <source>
        <dbReference type="ARBA" id="ARBA00023015"/>
    </source>
</evidence>
<evidence type="ECO:0000256" key="1">
    <source>
        <dbReference type="ARBA" id="ARBA00004123"/>
    </source>
</evidence>
<dbReference type="PROSITE" id="PS50217">
    <property type="entry name" value="BZIP"/>
    <property type="match status" value="1"/>
</dbReference>
<keyword evidence="5" id="KW-0539">Nucleus</keyword>
<feature type="compositionally biased region" description="Basic and acidic residues" evidence="6">
    <location>
        <begin position="13"/>
        <end position="23"/>
    </location>
</feature>
<dbReference type="GO" id="GO:0005634">
    <property type="term" value="C:nucleus"/>
    <property type="evidence" value="ECO:0007669"/>
    <property type="project" value="UniProtKB-SubCell"/>
</dbReference>
<proteinExistence type="predicted"/>
<feature type="compositionally biased region" description="Polar residues" evidence="6">
    <location>
        <begin position="1"/>
        <end position="11"/>
    </location>
</feature>
<dbReference type="PANTHER" id="PTHR45764:SF31">
    <property type="entry name" value="BASIC LEUCINE ZIPPER 1"/>
    <property type="match status" value="1"/>
</dbReference>
<keyword evidence="4" id="KW-0804">Transcription</keyword>
<dbReference type="GO" id="GO:0003700">
    <property type="term" value="F:DNA-binding transcription factor activity"/>
    <property type="evidence" value="ECO:0007669"/>
    <property type="project" value="InterPro"/>
</dbReference>